<accession>A0A517WVB5</accession>
<reference evidence="2 3" key="1">
    <citation type="submission" date="2019-03" db="EMBL/GenBank/DDBJ databases">
        <title>Deep-cultivation of Planctomycetes and their phenomic and genomic characterization uncovers novel biology.</title>
        <authorList>
            <person name="Wiegand S."/>
            <person name="Jogler M."/>
            <person name="Boedeker C."/>
            <person name="Pinto D."/>
            <person name="Vollmers J."/>
            <person name="Rivas-Marin E."/>
            <person name="Kohn T."/>
            <person name="Peeters S.H."/>
            <person name="Heuer A."/>
            <person name="Rast P."/>
            <person name="Oberbeckmann S."/>
            <person name="Bunk B."/>
            <person name="Jeske O."/>
            <person name="Meyerdierks A."/>
            <person name="Storesund J.E."/>
            <person name="Kallscheuer N."/>
            <person name="Luecker S."/>
            <person name="Lage O.M."/>
            <person name="Pohl T."/>
            <person name="Merkel B.J."/>
            <person name="Hornburger P."/>
            <person name="Mueller R.-W."/>
            <person name="Bruemmer F."/>
            <person name="Labrenz M."/>
            <person name="Spormann A.M."/>
            <person name="Op den Camp H."/>
            <person name="Overmann J."/>
            <person name="Amann R."/>
            <person name="Jetten M.S.M."/>
            <person name="Mascher T."/>
            <person name="Medema M.H."/>
            <person name="Devos D.P."/>
            <person name="Kaster A.-K."/>
            <person name="Ovreas L."/>
            <person name="Rohde M."/>
            <person name="Galperin M.Y."/>
            <person name="Jogler C."/>
        </authorList>
    </citation>
    <scope>NUCLEOTIDE SEQUENCE [LARGE SCALE GENOMIC DNA]</scope>
    <source>
        <strain evidence="2 3">V202</strain>
    </source>
</reference>
<dbReference type="AlphaFoldDB" id="A0A517WVB5"/>
<evidence type="ECO:0000313" key="2">
    <source>
        <dbReference type="EMBL" id="QDU09205.1"/>
    </source>
</evidence>
<keyword evidence="3" id="KW-1185">Reference proteome</keyword>
<dbReference type="Proteomes" id="UP000318384">
    <property type="component" value="Chromosome"/>
</dbReference>
<dbReference type="OrthoDB" id="289784at2"/>
<feature type="transmembrane region" description="Helical" evidence="1">
    <location>
        <begin position="6"/>
        <end position="22"/>
    </location>
</feature>
<evidence type="ECO:0008006" key="4">
    <source>
        <dbReference type="Google" id="ProtNLM"/>
    </source>
</evidence>
<gene>
    <name evidence="2" type="ORF">V202x_25770</name>
</gene>
<keyword evidence="1" id="KW-1133">Transmembrane helix</keyword>
<evidence type="ECO:0000256" key="1">
    <source>
        <dbReference type="SAM" id="Phobius"/>
    </source>
</evidence>
<dbReference type="EMBL" id="CP037422">
    <property type="protein sequence ID" value="QDU09205.1"/>
    <property type="molecule type" value="Genomic_DNA"/>
</dbReference>
<name>A0A517WVB5_9PLAN</name>
<evidence type="ECO:0000313" key="3">
    <source>
        <dbReference type="Proteomes" id="UP000318384"/>
    </source>
</evidence>
<proteinExistence type="predicted"/>
<protein>
    <recommendedName>
        <fullName evidence="4">Lipocalin-like domain-containing protein</fullName>
    </recommendedName>
</protein>
<organism evidence="2 3">
    <name type="scientific">Gimesia aquarii</name>
    <dbReference type="NCBI Taxonomy" id="2527964"/>
    <lineage>
        <taxon>Bacteria</taxon>
        <taxon>Pseudomonadati</taxon>
        <taxon>Planctomycetota</taxon>
        <taxon>Planctomycetia</taxon>
        <taxon>Planctomycetales</taxon>
        <taxon>Planctomycetaceae</taxon>
        <taxon>Gimesia</taxon>
    </lineage>
</organism>
<keyword evidence="1" id="KW-0812">Transmembrane</keyword>
<sequence>MRKTGIIFVILMGISMLFLSKTRNSDQNRSKKSLRAAQLTLQQIPARIKSRPSVARPVTSTKTDTSSALDETVPSASFQGLSTDEILAKLVGQWEQTKSNSKRILTIKENGAATMVIQPQGIWKTILGNQITIDIEWSLNEGTLTLRTVGGKPENKLEYINQVWGDKFTRKIHSIEDKMFTLRDDEGDVSQKWVRTSY</sequence>
<keyword evidence="1" id="KW-0472">Membrane</keyword>
<dbReference type="RefSeq" id="WP_145175041.1">
    <property type="nucleotide sequence ID" value="NZ_CP037422.1"/>
</dbReference>